<evidence type="ECO:0000313" key="2">
    <source>
        <dbReference type="EMBL" id="MDG9700510.1"/>
    </source>
</evidence>
<proteinExistence type="predicted"/>
<organism evidence="2 3">
    <name type="scientific">Ottowia cancrivicina</name>
    <dbReference type="NCBI Taxonomy" id="3040346"/>
    <lineage>
        <taxon>Bacteria</taxon>
        <taxon>Pseudomonadati</taxon>
        <taxon>Pseudomonadota</taxon>
        <taxon>Betaproteobacteria</taxon>
        <taxon>Burkholderiales</taxon>
        <taxon>Comamonadaceae</taxon>
        <taxon>Ottowia</taxon>
    </lineage>
</organism>
<dbReference type="Proteomes" id="UP001237156">
    <property type="component" value="Unassembled WGS sequence"/>
</dbReference>
<gene>
    <name evidence="2" type="ORF">QB898_12480</name>
</gene>
<evidence type="ECO:0000259" key="1">
    <source>
        <dbReference type="Pfam" id="PF05872"/>
    </source>
</evidence>
<name>A0AAW6RRM7_9BURK</name>
<evidence type="ECO:0000313" key="3">
    <source>
        <dbReference type="Proteomes" id="UP001237156"/>
    </source>
</evidence>
<feature type="domain" description="Helicase HerA-like C-terminal" evidence="1">
    <location>
        <begin position="11"/>
        <end position="497"/>
    </location>
</feature>
<keyword evidence="3" id="KW-1185">Reference proteome</keyword>
<protein>
    <submittedName>
        <fullName evidence="2">DUF853 domain-containing protein</fullName>
    </submittedName>
</protein>
<dbReference type="InterPro" id="IPR027417">
    <property type="entry name" value="P-loop_NTPase"/>
</dbReference>
<dbReference type="EMBL" id="JARVII010000039">
    <property type="protein sequence ID" value="MDG9700510.1"/>
    <property type="molecule type" value="Genomic_DNA"/>
</dbReference>
<dbReference type="InterPro" id="IPR051162">
    <property type="entry name" value="T4SS_component"/>
</dbReference>
<dbReference type="PANTHER" id="PTHR30121">
    <property type="entry name" value="UNCHARACTERIZED PROTEIN YJGR-RELATED"/>
    <property type="match status" value="1"/>
</dbReference>
<comment type="caution">
    <text evidence="2">The sequence shown here is derived from an EMBL/GenBank/DDBJ whole genome shotgun (WGS) entry which is preliminary data.</text>
</comment>
<dbReference type="PANTHER" id="PTHR30121:SF6">
    <property type="entry name" value="SLR6007 PROTEIN"/>
    <property type="match status" value="1"/>
</dbReference>
<dbReference type="Gene3D" id="3.40.50.300">
    <property type="entry name" value="P-loop containing nucleotide triphosphate hydrolases"/>
    <property type="match status" value="2"/>
</dbReference>
<dbReference type="Pfam" id="PF05872">
    <property type="entry name" value="HerA_C"/>
    <property type="match status" value="1"/>
</dbReference>
<accession>A0AAW6RRM7</accession>
<dbReference type="AlphaFoldDB" id="A0AAW6RRM7"/>
<dbReference type="SUPFAM" id="SSF52540">
    <property type="entry name" value="P-loop containing nucleoside triphosphate hydrolases"/>
    <property type="match status" value="1"/>
</dbReference>
<dbReference type="InterPro" id="IPR033186">
    <property type="entry name" value="HerA_C"/>
</dbReference>
<sequence length="498" mass="52894">MADPILLARHGGESCFLLPGMANRHGLITGATGTGKTVTLQKLAESFSHMGVPVFLADVKGDLTGISQSGHIEGKLAATLEERGLPVPEGRACPVTLWDVFGAQGHPVRATISDMGPLLLGRMLGLNDTQAGVLNIVFKIADDSGLLLLDAKDLRAMLQHVGDNAKQFTTAYGNISSASIGAIQRALLQIESQGGDGFFGEPMLDIDDMMQTAEGGQGIVNILIADKLMQAPRLYATFLLWLLSELFERLPEIGDPEKPKMVFFFDEAHLLFADAPKALLERIELVVRLVRSKGVGVYFVTQNPMDVPDTVLAQLGNRVQHALRAFTPRDQKAVKATAQTMRANPALDVESAITSLAVGEALISLLDEKGRPGITQRAFVIPPASRIGPATEAERQALLQNSLVAGHYEKAVDRESAYEVLKARAGQTAAAAGGAADGQAGGGLMGMARDLLFGTTGPRGGKHDGLVQTLIKSTTRTVGNNLGRQILRGVLGSMMGRK</sequence>
<reference evidence="2 3" key="1">
    <citation type="submission" date="2023-04" db="EMBL/GenBank/DDBJ databases">
        <title>Ottowia paracancer sp. nov., isolated from human stomach.</title>
        <authorList>
            <person name="Song Y."/>
        </authorList>
    </citation>
    <scope>NUCLEOTIDE SEQUENCE [LARGE SCALE GENOMIC DNA]</scope>
    <source>
        <strain evidence="2 3">10c7w1</strain>
    </source>
</reference>
<dbReference type="RefSeq" id="WP_050714862.1">
    <property type="nucleotide sequence ID" value="NZ_JARVII010000039.1"/>
</dbReference>